<dbReference type="AlphaFoldDB" id="A0A4R3J3Z1"/>
<evidence type="ECO:0000313" key="11">
    <source>
        <dbReference type="Proteomes" id="UP000294613"/>
    </source>
</evidence>
<dbReference type="InterPro" id="IPR038770">
    <property type="entry name" value="Na+/solute_symporter_sf"/>
</dbReference>
<gene>
    <name evidence="10" type="ORF">EDD74_14213</name>
    <name evidence="9" type="ORF">FAEUMB_09670</name>
</gene>
<comment type="caution">
    <text evidence="10">The sequence shown here is derived from an EMBL/GenBank/DDBJ whole genome shotgun (WGS) entry which is preliminary data.</text>
</comment>
<evidence type="ECO:0000313" key="12">
    <source>
        <dbReference type="Proteomes" id="UP000702954"/>
    </source>
</evidence>
<accession>A0A4R3J3Z1</accession>
<proteinExistence type="inferred from homology"/>
<feature type="transmembrane region" description="Helical" evidence="8">
    <location>
        <begin position="61"/>
        <end position="82"/>
    </location>
</feature>
<evidence type="ECO:0000256" key="4">
    <source>
        <dbReference type="ARBA" id="ARBA00022475"/>
    </source>
</evidence>
<evidence type="ECO:0000256" key="1">
    <source>
        <dbReference type="ARBA" id="ARBA00004651"/>
    </source>
</evidence>
<evidence type="ECO:0000256" key="2">
    <source>
        <dbReference type="ARBA" id="ARBA00010145"/>
    </source>
</evidence>
<reference evidence="10 11" key="2">
    <citation type="submission" date="2019-03" db="EMBL/GenBank/DDBJ databases">
        <title>Genomic Encyclopedia of Type Strains, Phase IV (KMG-IV): sequencing the most valuable type-strain genomes for metagenomic binning, comparative biology and taxonomic classification.</title>
        <authorList>
            <person name="Goeker M."/>
        </authorList>
    </citation>
    <scope>NUCLEOTIDE SEQUENCE [LARGE SCALE GENOMIC DNA]</scope>
    <source>
        <strain evidence="10 11">DSM 103426</strain>
    </source>
</reference>
<dbReference type="PANTHER" id="PTHR36838">
    <property type="entry name" value="AUXIN EFFLUX CARRIER FAMILY PROTEIN"/>
    <property type="match status" value="1"/>
</dbReference>
<keyword evidence="7 8" id="KW-0472">Membrane</keyword>
<dbReference type="Proteomes" id="UP000294613">
    <property type="component" value="Unassembled WGS sequence"/>
</dbReference>
<feature type="transmembrane region" description="Helical" evidence="8">
    <location>
        <begin position="34"/>
        <end position="55"/>
    </location>
</feature>
<dbReference type="GO" id="GO:0055085">
    <property type="term" value="P:transmembrane transport"/>
    <property type="evidence" value="ECO:0007669"/>
    <property type="project" value="InterPro"/>
</dbReference>
<dbReference type="GO" id="GO:0005886">
    <property type="term" value="C:plasma membrane"/>
    <property type="evidence" value="ECO:0007669"/>
    <property type="project" value="UniProtKB-SubCell"/>
</dbReference>
<dbReference type="Proteomes" id="UP000702954">
    <property type="component" value="Unassembled WGS sequence"/>
</dbReference>
<keyword evidence="3" id="KW-0813">Transport</keyword>
<dbReference type="PANTHER" id="PTHR36838:SF3">
    <property type="entry name" value="TRANSPORTER AUXIN EFFLUX CARRIER EC FAMILY"/>
    <property type="match status" value="1"/>
</dbReference>
<keyword evidence="12" id="KW-1185">Reference proteome</keyword>
<protein>
    <submittedName>
        <fullName evidence="9">Permease</fullName>
    </submittedName>
</protein>
<evidence type="ECO:0000313" key="9">
    <source>
        <dbReference type="EMBL" id="GBU04426.1"/>
    </source>
</evidence>
<feature type="transmembrane region" description="Helical" evidence="8">
    <location>
        <begin position="282"/>
        <end position="302"/>
    </location>
</feature>
<evidence type="ECO:0000256" key="3">
    <source>
        <dbReference type="ARBA" id="ARBA00022448"/>
    </source>
</evidence>
<sequence length="303" mass="32247">MGEILMQAFSFVAIIILGYVLRSRGFFKEEDFYVISRIVLKITLPAAIVSNFSGMSLEPSMLLISLLGLGGGVILIGTAWLISAGKSKEERAFSILNMSGYNIGNFTMPFVQSFLGPAGIVATSLFDSGNSFICLGGAYSIASMAKGEGGGFKIRTIFKTLLKSVPFDAYLLMTVLSLLHLSLPAPVVSFTKIIANGNAFMAMLMIGVGFKLSGNREQIGKIVKILSARYAVSIVLALAFYFLLPFPLEYRQALVILCFSPIASAAPAFTGDLKGDVGLASAVNSISIVVSIVLIVAVLLLIL</sequence>
<reference evidence="9 12" key="1">
    <citation type="journal article" date="2018" name="Int. J. Syst. Evol. Microbiol.">
        <title>Draft Genome Sequence of Faecalimonas umbilicata JCM 30896T, an Acetate-Producing Bacterium Isolated from Human Feces.</title>
        <authorList>
            <person name="Sakamoto M."/>
            <person name="Ikeyama N."/>
            <person name="Yuki M."/>
            <person name="Ohkuma M."/>
        </authorList>
    </citation>
    <scope>NUCLEOTIDE SEQUENCE [LARGE SCALE GENOMIC DNA]</scope>
    <source>
        <strain evidence="9 12">EGH7</strain>
    </source>
</reference>
<evidence type="ECO:0000256" key="6">
    <source>
        <dbReference type="ARBA" id="ARBA00022989"/>
    </source>
</evidence>
<dbReference type="Gene3D" id="1.20.1530.20">
    <property type="match status" value="1"/>
</dbReference>
<evidence type="ECO:0000313" key="10">
    <source>
        <dbReference type="EMBL" id="TCS60518.1"/>
    </source>
</evidence>
<name>A0A4R3J3Z1_9FIRM</name>
<organism evidence="10 11">
    <name type="scientific">Faecalimonas umbilicata</name>
    <dbReference type="NCBI Taxonomy" id="1912855"/>
    <lineage>
        <taxon>Bacteria</taxon>
        <taxon>Bacillati</taxon>
        <taxon>Bacillota</taxon>
        <taxon>Clostridia</taxon>
        <taxon>Lachnospirales</taxon>
        <taxon>Lachnospiraceae</taxon>
        <taxon>Faecalimonas</taxon>
    </lineage>
</organism>
<keyword evidence="6 8" id="KW-1133">Transmembrane helix</keyword>
<evidence type="ECO:0000256" key="8">
    <source>
        <dbReference type="SAM" id="Phobius"/>
    </source>
</evidence>
<comment type="similarity">
    <text evidence="2">Belongs to the auxin efflux carrier (TC 2.A.69) family.</text>
</comment>
<dbReference type="EMBL" id="BHEO01000002">
    <property type="protein sequence ID" value="GBU04426.1"/>
    <property type="molecule type" value="Genomic_DNA"/>
</dbReference>
<feature type="transmembrane region" description="Helical" evidence="8">
    <location>
        <begin position="169"/>
        <end position="187"/>
    </location>
</feature>
<keyword evidence="4" id="KW-1003">Cell membrane</keyword>
<dbReference type="Pfam" id="PF03547">
    <property type="entry name" value="Mem_trans"/>
    <property type="match status" value="1"/>
</dbReference>
<dbReference type="EMBL" id="SLZV01000042">
    <property type="protein sequence ID" value="TCS60518.1"/>
    <property type="molecule type" value="Genomic_DNA"/>
</dbReference>
<dbReference type="RefSeq" id="WP_008974981.1">
    <property type="nucleotide sequence ID" value="NZ_AP031411.1"/>
</dbReference>
<keyword evidence="5 8" id="KW-0812">Transmembrane</keyword>
<feature type="transmembrane region" description="Helical" evidence="8">
    <location>
        <begin position="6"/>
        <end position="22"/>
    </location>
</feature>
<evidence type="ECO:0000256" key="5">
    <source>
        <dbReference type="ARBA" id="ARBA00022692"/>
    </source>
</evidence>
<feature type="transmembrane region" description="Helical" evidence="8">
    <location>
        <begin position="226"/>
        <end position="244"/>
    </location>
</feature>
<evidence type="ECO:0000256" key="7">
    <source>
        <dbReference type="ARBA" id="ARBA00023136"/>
    </source>
</evidence>
<comment type="subcellular location">
    <subcellularLocation>
        <location evidence="1">Cell membrane</location>
        <topology evidence="1">Multi-pass membrane protein</topology>
    </subcellularLocation>
</comment>
<feature type="transmembrane region" description="Helical" evidence="8">
    <location>
        <begin position="193"/>
        <end position="214"/>
    </location>
</feature>
<dbReference type="GeneID" id="97507517"/>
<dbReference type="InterPro" id="IPR004776">
    <property type="entry name" value="Mem_transp_PIN-like"/>
</dbReference>